<name>A0ACB5T1N8_AMBMO</name>
<evidence type="ECO:0000313" key="1">
    <source>
        <dbReference type="EMBL" id="GME78905.1"/>
    </source>
</evidence>
<dbReference type="Proteomes" id="UP001165064">
    <property type="component" value="Unassembled WGS sequence"/>
</dbReference>
<reference evidence="1" key="1">
    <citation type="submission" date="2023-04" db="EMBL/GenBank/DDBJ databases">
        <title>Ambrosiozyma monospora NBRC 10751.</title>
        <authorList>
            <person name="Ichikawa N."/>
            <person name="Sato H."/>
            <person name="Tonouchi N."/>
        </authorList>
    </citation>
    <scope>NUCLEOTIDE SEQUENCE</scope>
    <source>
        <strain evidence="1">NBRC 10751</strain>
    </source>
</reference>
<keyword evidence="2" id="KW-1185">Reference proteome</keyword>
<dbReference type="EMBL" id="BSXS01002369">
    <property type="protein sequence ID" value="GME78905.1"/>
    <property type="molecule type" value="Genomic_DNA"/>
</dbReference>
<proteinExistence type="predicted"/>
<protein>
    <submittedName>
        <fullName evidence="1">Unnamed protein product</fullName>
    </submittedName>
</protein>
<evidence type="ECO:0000313" key="2">
    <source>
        <dbReference type="Proteomes" id="UP001165064"/>
    </source>
</evidence>
<comment type="caution">
    <text evidence="1">The sequence shown here is derived from an EMBL/GenBank/DDBJ whole genome shotgun (WGS) entry which is preliminary data.</text>
</comment>
<organism evidence="1 2">
    <name type="scientific">Ambrosiozyma monospora</name>
    <name type="common">Yeast</name>
    <name type="synonym">Endomycopsis monosporus</name>
    <dbReference type="NCBI Taxonomy" id="43982"/>
    <lineage>
        <taxon>Eukaryota</taxon>
        <taxon>Fungi</taxon>
        <taxon>Dikarya</taxon>
        <taxon>Ascomycota</taxon>
        <taxon>Saccharomycotina</taxon>
        <taxon>Pichiomycetes</taxon>
        <taxon>Pichiales</taxon>
        <taxon>Pichiaceae</taxon>
        <taxon>Ambrosiozyma</taxon>
    </lineage>
</organism>
<gene>
    <name evidence="1" type="ORF">Amon02_000366800</name>
</gene>
<sequence length="182" mass="20564">MRVAMAIALRKSGQSKEAAYQLQIASNQENREAMLLYGLSLRYGYGVKKDLDVSFLWICKAASIDSRKKYEFKIDPKILLTKANKKALPTVEPDCSIYFEIGQAFLNGWGCTRNVKQGVEFIEKSGSLGYSDAMCEAGMLWASKKRNSLKKDMKRAAAWFRLADLSGAELIGSDWIYNKKYM</sequence>
<accession>A0ACB5T1N8</accession>